<gene>
    <name evidence="2" type="ORF">F0U60_44395</name>
</gene>
<evidence type="ECO:0000259" key="1">
    <source>
        <dbReference type="PROSITE" id="PS51832"/>
    </source>
</evidence>
<dbReference type="InterPro" id="IPR029016">
    <property type="entry name" value="GAF-like_dom_sf"/>
</dbReference>
<feature type="domain" description="HD-GYP" evidence="1">
    <location>
        <begin position="299"/>
        <end position="510"/>
    </location>
</feature>
<dbReference type="Proteomes" id="UP001611383">
    <property type="component" value="Chromosome"/>
</dbReference>
<dbReference type="Pfam" id="PF01966">
    <property type="entry name" value="HD"/>
    <property type="match status" value="1"/>
</dbReference>
<protein>
    <submittedName>
        <fullName evidence="2">GAF domain-containing protein</fullName>
    </submittedName>
</protein>
<dbReference type="SMART" id="SM00471">
    <property type="entry name" value="HDc"/>
    <property type="match status" value="1"/>
</dbReference>
<name>A0ABY9XC46_9BACT</name>
<keyword evidence="3" id="KW-1185">Reference proteome</keyword>
<evidence type="ECO:0000313" key="3">
    <source>
        <dbReference type="Proteomes" id="UP001611383"/>
    </source>
</evidence>
<evidence type="ECO:0000313" key="2">
    <source>
        <dbReference type="EMBL" id="WNG52923.1"/>
    </source>
</evidence>
<organism evidence="2 3">
    <name type="scientific">Archangium minus</name>
    <dbReference type="NCBI Taxonomy" id="83450"/>
    <lineage>
        <taxon>Bacteria</taxon>
        <taxon>Pseudomonadati</taxon>
        <taxon>Myxococcota</taxon>
        <taxon>Myxococcia</taxon>
        <taxon>Myxococcales</taxon>
        <taxon>Cystobacterineae</taxon>
        <taxon>Archangiaceae</taxon>
        <taxon>Archangium</taxon>
    </lineage>
</organism>
<dbReference type="CDD" id="cd00077">
    <property type="entry name" value="HDc"/>
    <property type="match status" value="1"/>
</dbReference>
<dbReference type="InterPro" id="IPR006674">
    <property type="entry name" value="HD_domain"/>
</dbReference>
<dbReference type="Gene3D" id="3.30.450.40">
    <property type="match status" value="1"/>
</dbReference>
<dbReference type="SMART" id="SM00065">
    <property type="entry name" value="GAF"/>
    <property type="match status" value="1"/>
</dbReference>
<dbReference type="PANTHER" id="PTHR43155:SF2">
    <property type="entry name" value="CYCLIC DI-GMP PHOSPHODIESTERASE PA4108"/>
    <property type="match status" value="1"/>
</dbReference>
<dbReference type="SUPFAM" id="SSF109604">
    <property type="entry name" value="HD-domain/PDEase-like"/>
    <property type="match status" value="2"/>
</dbReference>
<dbReference type="Gene3D" id="1.10.3210.10">
    <property type="entry name" value="Hypothetical protein af1432"/>
    <property type="match status" value="2"/>
</dbReference>
<reference evidence="2 3" key="1">
    <citation type="submission" date="2019-08" db="EMBL/GenBank/DDBJ databases">
        <title>Archangium and Cystobacter genomes.</title>
        <authorList>
            <person name="Chen I.-C.K."/>
            <person name="Wielgoss S."/>
        </authorList>
    </citation>
    <scope>NUCLEOTIDE SEQUENCE [LARGE SCALE GENOMIC DNA]</scope>
    <source>
        <strain evidence="2 3">Cbm 6</strain>
    </source>
</reference>
<dbReference type="PROSITE" id="PS51832">
    <property type="entry name" value="HD_GYP"/>
    <property type="match status" value="1"/>
</dbReference>
<dbReference type="InterPro" id="IPR037522">
    <property type="entry name" value="HD_GYP_dom"/>
</dbReference>
<dbReference type="SUPFAM" id="SSF55781">
    <property type="entry name" value="GAF domain-like"/>
    <property type="match status" value="1"/>
</dbReference>
<dbReference type="Pfam" id="PF01590">
    <property type="entry name" value="GAF"/>
    <property type="match status" value="1"/>
</dbReference>
<dbReference type="InterPro" id="IPR003018">
    <property type="entry name" value="GAF"/>
</dbReference>
<dbReference type="InterPro" id="IPR003607">
    <property type="entry name" value="HD/PDEase_dom"/>
</dbReference>
<dbReference type="Pfam" id="PF13487">
    <property type="entry name" value="HD_5"/>
    <property type="match status" value="1"/>
</dbReference>
<sequence length="510" mass="57519">MEPFLVLPQTQPPQPPDLNRRLKKLTSILDVTKAMSAERDLDLLLPLILYEASKVVEADRCSLFVLDRERNELWSKVAQGSKSEIRLPVGNGIAGQVAQTGEVINLPDAYADERFNRTFDNLSGYRTQSVLCVPMRDANGEVTGVIQALNKLSGHPFDSEDEELLLALGAQAAGAIENALLHEEINRLFEGFVSASVVAIESRDPTTAGHSGRVADLTVAMARALEHVNTGLYAHTRFSVTELQELRYASLLHDFGKVGVREPVLVKAEKLYPHELEGLRARFQLARKDLQLQSYRRRLAAAKLRGTHHLAEIDAEEDARLAQELKQLDEVLEFVLTCNRPTVLAQGNFERLHELRSLRFQDAFDQERSLLLDREIQSLSIAKGTLSEEERREIESHVEHTYRFLSQIPWTRTLRRVPEIAYAHHEKLDGTGYPRAVPDKSIPVQSRMMSIADIYDALTASDRPYKKAVPHQLALDILKKEAHSGQLDVELFRIFVEAEIPKRALRESRG</sequence>
<dbReference type="PANTHER" id="PTHR43155">
    <property type="entry name" value="CYCLIC DI-GMP PHOSPHODIESTERASE PA4108-RELATED"/>
    <property type="match status" value="1"/>
</dbReference>
<proteinExistence type="predicted"/>
<dbReference type="RefSeq" id="WP_395825717.1">
    <property type="nucleotide sequence ID" value="NZ_CP043494.1"/>
</dbReference>
<accession>A0ABY9XC46</accession>
<dbReference type="EMBL" id="CP043494">
    <property type="protein sequence ID" value="WNG52923.1"/>
    <property type="molecule type" value="Genomic_DNA"/>
</dbReference>